<name>A0A3G2K8U6_9CAUD</name>
<reference evidence="2" key="1">
    <citation type="submission" date="2018-08" db="EMBL/GenBank/DDBJ databases">
        <title>SRE bacteriophages.</title>
        <authorList>
            <person name="Carstens A.B."/>
            <person name="Djurhuus A.M."/>
            <person name="Kot W."/>
            <person name="Hansen L.H."/>
        </authorList>
    </citation>
    <scope>NUCLEOTIDE SEQUENCE [LARGE SCALE GENOMIC DNA]</scope>
</reference>
<sequence length="141" mass="15385">MAKKQEVKKVEIKTEAPVDVIQAKEEGTLPTYLQRAIDNIPPGGDGGVVYAGGYGWVCEYQNGTKELLQELPGLASTLKRYGRDKFGKPFEAGSVIETNITVETLNLLAEDDLKLLAAPLGITAEDRITLIAELIEKLQIK</sequence>
<evidence type="ECO:0000313" key="2">
    <source>
        <dbReference type="Proteomes" id="UP000274418"/>
    </source>
</evidence>
<proteinExistence type="predicted"/>
<dbReference type="EMBL" id="MH807820">
    <property type="protein sequence ID" value="AYN55381.1"/>
    <property type="molecule type" value="Genomic_DNA"/>
</dbReference>
<dbReference type="InterPro" id="IPR055863">
    <property type="entry name" value="DUF7440"/>
</dbReference>
<dbReference type="Proteomes" id="UP000274418">
    <property type="component" value="Segment"/>
</dbReference>
<organism evidence="1 2">
    <name type="scientific">Dickeya phage Coodle</name>
    <dbReference type="NCBI Taxonomy" id="2320188"/>
    <lineage>
        <taxon>Viruses</taxon>
        <taxon>Duplodnaviria</taxon>
        <taxon>Heunggongvirae</taxon>
        <taxon>Uroviricota</taxon>
        <taxon>Caudoviricetes</taxon>
        <taxon>Pantevenvirales</taxon>
        <taxon>Ackermannviridae</taxon>
        <taxon>Aglimvirinae</taxon>
        <taxon>Limestonevirus</taxon>
        <taxon>Limestonevirus limestone</taxon>
    </lineage>
</organism>
<dbReference type="Pfam" id="PF24224">
    <property type="entry name" value="DUF7440"/>
    <property type="match status" value="1"/>
</dbReference>
<accession>A0A3G2K8U6</accession>
<protein>
    <submittedName>
        <fullName evidence="1">Uncharacterized protein</fullName>
    </submittedName>
</protein>
<evidence type="ECO:0000313" key="1">
    <source>
        <dbReference type="EMBL" id="AYN55381.1"/>
    </source>
</evidence>